<keyword evidence="2" id="KW-1185">Reference proteome</keyword>
<sequence>MDKDDDEGHAAQAWAACHAAQDSPRNNSLLACRAASELTSQPSHYSEPPLRCCCGLVDCALLKHNYSVLRDVERDVHMAADLGKVRLTLVGIQAHSKPLPSLVLFFVPRSSHPPKYRVQAS</sequence>
<reference evidence="1 2" key="1">
    <citation type="submission" date="2017-06" db="EMBL/GenBank/DDBJ databases">
        <title>Ant-infecting Ophiocordyceps genomes reveal a high diversity of potential behavioral manipulation genes and a possible major role for enterotoxins.</title>
        <authorList>
            <person name="De Bekker C."/>
            <person name="Evans H.C."/>
            <person name="Brachmann A."/>
            <person name="Hughes D.P."/>
        </authorList>
    </citation>
    <scope>NUCLEOTIDE SEQUENCE [LARGE SCALE GENOMIC DNA]</scope>
    <source>
        <strain evidence="1 2">1348a</strain>
    </source>
</reference>
<dbReference type="AlphaFoldDB" id="A0A2C5YS16"/>
<comment type="caution">
    <text evidence="1">The sequence shown here is derived from an EMBL/GenBank/DDBJ whole genome shotgun (WGS) entry which is preliminary data.</text>
</comment>
<accession>A0A2C5YS16</accession>
<proteinExistence type="predicted"/>
<gene>
    <name evidence="1" type="ORF">CDD82_7060</name>
</gene>
<organism evidence="1 2">
    <name type="scientific">Ophiocordyceps australis</name>
    <dbReference type="NCBI Taxonomy" id="1399860"/>
    <lineage>
        <taxon>Eukaryota</taxon>
        <taxon>Fungi</taxon>
        <taxon>Dikarya</taxon>
        <taxon>Ascomycota</taxon>
        <taxon>Pezizomycotina</taxon>
        <taxon>Sordariomycetes</taxon>
        <taxon>Hypocreomycetidae</taxon>
        <taxon>Hypocreales</taxon>
        <taxon>Ophiocordycipitaceae</taxon>
        <taxon>Ophiocordyceps</taxon>
    </lineage>
</organism>
<dbReference type="EMBL" id="NJEU01000787">
    <property type="protein sequence ID" value="PHH70526.1"/>
    <property type="molecule type" value="Genomic_DNA"/>
</dbReference>
<evidence type="ECO:0000313" key="2">
    <source>
        <dbReference type="Proteomes" id="UP000224854"/>
    </source>
</evidence>
<dbReference type="Proteomes" id="UP000224854">
    <property type="component" value="Unassembled WGS sequence"/>
</dbReference>
<protein>
    <submittedName>
        <fullName evidence="1">Uncharacterized protein</fullName>
    </submittedName>
</protein>
<name>A0A2C5YS16_9HYPO</name>
<evidence type="ECO:0000313" key="1">
    <source>
        <dbReference type="EMBL" id="PHH70526.1"/>
    </source>
</evidence>